<gene>
    <name evidence="2" type="ORF">g.47064</name>
</gene>
<protein>
    <submittedName>
        <fullName evidence="2">Uncharacterized protein</fullName>
    </submittedName>
</protein>
<name>A0A1B6M422_9HEMI</name>
<reference evidence="2" key="1">
    <citation type="submission" date="2015-11" db="EMBL/GenBank/DDBJ databases">
        <title>De novo transcriptome assembly of four potential Pierce s Disease insect vectors from Arizona vineyards.</title>
        <authorList>
            <person name="Tassone E.E."/>
        </authorList>
    </citation>
    <scope>NUCLEOTIDE SEQUENCE</scope>
</reference>
<keyword evidence="1" id="KW-1133">Transmembrane helix</keyword>
<feature type="transmembrane region" description="Helical" evidence="1">
    <location>
        <begin position="21"/>
        <end position="40"/>
    </location>
</feature>
<accession>A0A1B6M422</accession>
<keyword evidence="1" id="KW-0472">Membrane</keyword>
<evidence type="ECO:0000256" key="1">
    <source>
        <dbReference type="SAM" id="Phobius"/>
    </source>
</evidence>
<evidence type="ECO:0000313" key="2">
    <source>
        <dbReference type="EMBL" id="JAT30672.1"/>
    </source>
</evidence>
<dbReference type="AlphaFoldDB" id="A0A1B6M422"/>
<dbReference type="EMBL" id="GEBQ01009305">
    <property type="protein sequence ID" value="JAT30672.1"/>
    <property type="molecule type" value="Transcribed_RNA"/>
</dbReference>
<proteinExistence type="predicted"/>
<organism evidence="2">
    <name type="scientific">Graphocephala atropunctata</name>
    <dbReference type="NCBI Taxonomy" id="36148"/>
    <lineage>
        <taxon>Eukaryota</taxon>
        <taxon>Metazoa</taxon>
        <taxon>Ecdysozoa</taxon>
        <taxon>Arthropoda</taxon>
        <taxon>Hexapoda</taxon>
        <taxon>Insecta</taxon>
        <taxon>Pterygota</taxon>
        <taxon>Neoptera</taxon>
        <taxon>Paraneoptera</taxon>
        <taxon>Hemiptera</taxon>
        <taxon>Auchenorrhyncha</taxon>
        <taxon>Membracoidea</taxon>
        <taxon>Cicadellidae</taxon>
        <taxon>Cicadellinae</taxon>
        <taxon>Cicadellini</taxon>
        <taxon>Graphocephala</taxon>
    </lineage>
</organism>
<sequence length="107" mass="12349">MQVSVQAKLRRNRKRLIKSVMVPWIVQSITWITVVILELIHANRIPTRDGRDAFIRSKPIGAPVPHFLVTLNNFQLIARSSYRRRIFQMSDLSTVDGRFCAYHGCNG</sequence>
<keyword evidence="1" id="KW-0812">Transmembrane</keyword>